<dbReference type="EMBL" id="NSJV01000413">
    <property type="protein sequence ID" value="PAU46897.1"/>
    <property type="molecule type" value="Genomic_DNA"/>
</dbReference>
<keyword evidence="4" id="KW-1185">Reference proteome</keyword>
<feature type="transmembrane region" description="Helical" evidence="2">
    <location>
        <begin position="58"/>
        <end position="77"/>
    </location>
</feature>
<organism evidence="3 4">
    <name type="scientific">Streptomyces albireticuli</name>
    <dbReference type="NCBI Taxonomy" id="1940"/>
    <lineage>
        <taxon>Bacteria</taxon>
        <taxon>Bacillati</taxon>
        <taxon>Actinomycetota</taxon>
        <taxon>Actinomycetes</taxon>
        <taxon>Kitasatosporales</taxon>
        <taxon>Streptomycetaceae</taxon>
        <taxon>Streptomyces</taxon>
    </lineage>
</organism>
<evidence type="ECO:0000256" key="2">
    <source>
        <dbReference type="SAM" id="Phobius"/>
    </source>
</evidence>
<feature type="transmembrane region" description="Helical" evidence="2">
    <location>
        <begin position="152"/>
        <end position="169"/>
    </location>
</feature>
<protein>
    <submittedName>
        <fullName evidence="3">Uncharacterized protein</fullName>
    </submittedName>
</protein>
<dbReference type="Proteomes" id="UP000218944">
    <property type="component" value="Unassembled WGS sequence"/>
</dbReference>
<keyword evidence="2" id="KW-0472">Membrane</keyword>
<evidence type="ECO:0000256" key="1">
    <source>
        <dbReference type="SAM" id="MobiDB-lite"/>
    </source>
</evidence>
<dbReference type="RefSeq" id="WP_095582603.1">
    <property type="nucleotide sequence ID" value="NZ_JAJQQQ010000020.1"/>
</dbReference>
<feature type="transmembrane region" description="Helical" evidence="2">
    <location>
        <begin position="127"/>
        <end position="145"/>
    </location>
</feature>
<proteinExistence type="predicted"/>
<evidence type="ECO:0000313" key="4">
    <source>
        <dbReference type="Proteomes" id="UP000218944"/>
    </source>
</evidence>
<keyword evidence="2" id="KW-0812">Transmembrane</keyword>
<feature type="transmembrane region" description="Helical" evidence="2">
    <location>
        <begin position="175"/>
        <end position="193"/>
    </location>
</feature>
<dbReference type="AlphaFoldDB" id="A0A2A2D626"/>
<comment type="caution">
    <text evidence="3">The sequence shown here is derived from an EMBL/GenBank/DDBJ whole genome shotgun (WGS) entry which is preliminary data.</text>
</comment>
<keyword evidence="2" id="KW-1133">Transmembrane helix</keyword>
<name>A0A2A2D626_9ACTN</name>
<evidence type="ECO:0000313" key="3">
    <source>
        <dbReference type="EMBL" id="PAU46897.1"/>
    </source>
</evidence>
<reference evidence="3 4" key="1">
    <citation type="submission" date="2017-08" db="EMBL/GenBank/DDBJ databases">
        <title>Genome sequence of Streptomyces albireticuli NRRL B-1670.</title>
        <authorList>
            <person name="Graham D.E."/>
            <person name="Mahan K.M."/>
            <person name="Klingeman D.M."/>
            <person name="Hettich R.L."/>
            <person name="Parry R.J."/>
            <person name="Spain J.C."/>
        </authorList>
    </citation>
    <scope>NUCLEOTIDE SEQUENCE [LARGE SCALE GENOMIC DNA]</scope>
    <source>
        <strain evidence="3 4">NRRL B-1670</strain>
    </source>
</reference>
<gene>
    <name evidence="3" type="ORF">CK936_21590</name>
</gene>
<sequence>MTDNDPQNQPTPPTRRAAVALWWATAWSEGGLLYRRWEELRLARRAGWHKMANWIKAVLALAGACAALVLLDGGIGVTNDAVNRLLDAAPAVQVGTDTSSGVWAVIDNPVRSYIAAHSASLPISASTVYTVWQVTGLFGLLGGFLRSSGACLTWTAWGAASIAMVWSATPADGRTIATGMAVLAWTAASAFALRGLSLRPAVFTQVHNAGARVEPHLHLPAPVTPPADDGTPDNVHPLQKR</sequence>
<feature type="region of interest" description="Disordered" evidence="1">
    <location>
        <begin position="217"/>
        <end position="241"/>
    </location>
</feature>
<accession>A0A2A2D626</accession>